<evidence type="ECO:0000256" key="3">
    <source>
        <dbReference type="SAM" id="SignalP"/>
    </source>
</evidence>
<accession>A0A9D3UBM5</accession>
<protein>
    <recommendedName>
        <fullName evidence="6">Stigma-specific STIG1-like protein 1</fullName>
    </recommendedName>
</protein>
<feature type="signal peptide" evidence="3">
    <location>
        <begin position="1"/>
        <end position="18"/>
    </location>
</feature>
<proteinExistence type="inferred from homology"/>
<evidence type="ECO:0000256" key="1">
    <source>
        <dbReference type="ARBA" id="ARBA00006010"/>
    </source>
</evidence>
<dbReference type="PANTHER" id="PTHR33227:SF59">
    <property type="entry name" value="STIGMA-SPECIFIC STIG1-LIKE PROTEIN 3"/>
    <property type="match status" value="1"/>
</dbReference>
<dbReference type="AlphaFoldDB" id="A0A9D3UBM5"/>
<keyword evidence="5" id="KW-1185">Reference proteome</keyword>
<sequence length="136" mass="15616">MKLPTILFAILAIMVIFAAITTQTDFNKEVPNVQTDQISSRELCRFLTQQYSKHGMMCDKFPHICRQKARSPGPDCCTRKYVNVMKDRFNCGMCGYKCKYSEICCKGQCINASFDKRKGKLHQQSLNFRVANKIVT</sequence>
<reference evidence="4 5" key="1">
    <citation type="journal article" date="2021" name="Plant Biotechnol. J.">
        <title>Multi-omics assisted identification of the key and species-specific regulatory components of drought-tolerant mechanisms in Gossypium stocksii.</title>
        <authorList>
            <person name="Yu D."/>
            <person name="Ke L."/>
            <person name="Zhang D."/>
            <person name="Wu Y."/>
            <person name="Sun Y."/>
            <person name="Mei J."/>
            <person name="Sun J."/>
            <person name="Sun Y."/>
        </authorList>
    </citation>
    <scope>NUCLEOTIDE SEQUENCE [LARGE SCALE GENOMIC DNA]</scope>
    <source>
        <strain evidence="5">cv. E1</strain>
        <tissue evidence="4">Leaf</tissue>
    </source>
</reference>
<evidence type="ECO:0000256" key="2">
    <source>
        <dbReference type="ARBA" id="ARBA00022729"/>
    </source>
</evidence>
<evidence type="ECO:0008006" key="6">
    <source>
        <dbReference type="Google" id="ProtNLM"/>
    </source>
</evidence>
<evidence type="ECO:0000313" key="5">
    <source>
        <dbReference type="Proteomes" id="UP000828251"/>
    </source>
</evidence>
<dbReference type="PANTHER" id="PTHR33227">
    <property type="entry name" value="STIGMA-SPECIFIC STIG1-LIKE PROTEIN 3"/>
    <property type="match status" value="1"/>
</dbReference>
<feature type="chain" id="PRO_5038591939" description="Stigma-specific STIG1-like protein 1" evidence="3">
    <location>
        <begin position="19"/>
        <end position="136"/>
    </location>
</feature>
<evidence type="ECO:0000313" key="4">
    <source>
        <dbReference type="EMBL" id="KAH1033525.1"/>
    </source>
</evidence>
<dbReference type="Pfam" id="PF04885">
    <property type="entry name" value="Stig1"/>
    <property type="match status" value="1"/>
</dbReference>
<dbReference type="Proteomes" id="UP000828251">
    <property type="component" value="Unassembled WGS sequence"/>
</dbReference>
<dbReference type="EMBL" id="JAIQCV010000013">
    <property type="protein sequence ID" value="KAH1033525.1"/>
    <property type="molecule type" value="Genomic_DNA"/>
</dbReference>
<organism evidence="4 5">
    <name type="scientific">Gossypium stocksii</name>
    <dbReference type="NCBI Taxonomy" id="47602"/>
    <lineage>
        <taxon>Eukaryota</taxon>
        <taxon>Viridiplantae</taxon>
        <taxon>Streptophyta</taxon>
        <taxon>Embryophyta</taxon>
        <taxon>Tracheophyta</taxon>
        <taxon>Spermatophyta</taxon>
        <taxon>Magnoliopsida</taxon>
        <taxon>eudicotyledons</taxon>
        <taxon>Gunneridae</taxon>
        <taxon>Pentapetalae</taxon>
        <taxon>rosids</taxon>
        <taxon>malvids</taxon>
        <taxon>Malvales</taxon>
        <taxon>Malvaceae</taxon>
        <taxon>Malvoideae</taxon>
        <taxon>Gossypium</taxon>
    </lineage>
</organism>
<comment type="caution">
    <text evidence="4">The sequence shown here is derived from an EMBL/GenBank/DDBJ whole genome shotgun (WGS) entry which is preliminary data.</text>
</comment>
<comment type="similarity">
    <text evidence="1">Belongs to the STIG1 family.</text>
</comment>
<dbReference type="InterPro" id="IPR006969">
    <property type="entry name" value="Stig-like"/>
</dbReference>
<keyword evidence="2 3" id="KW-0732">Signal</keyword>
<dbReference type="OrthoDB" id="5421723at2759"/>
<gene>
    <name evidence="4" type="ORF">J1N35_045699</name>
</gene>
<name>A0A9D3UBM5_9ROSI</name>